<protein>
    <recommendedName>
        <fullName evidence="3">exo-alpha-sialidase</fullName>
        <ecNumber evidence="3">3.2.1.18</ecNumber>
    </recommendedName>
</protein>
<dbReference type="GO" id="GO:0016798">
    <property type="term" value="F:hydrolase activity, acting on glycosyl bonds"/>
    <property type="evidence" value="ECO:0007669"/>
    <property type="project" value="UniProtKB-KW"/>
</dbReference>
<dbReference type="Gene3D" id="2.120.10.10">
    <property type="match status" value="1"/>
</dbReference>
<dbReference type="PANTHER" id="PTHR10628:SF30">
    <property type="entry name" value="EXO-ALPHA-SIALIDASE"/>
    <property type="match status" value="1"/>
</dbReference>
<organism evidence="5 6">
    <name type="scientific">Pedobacter panaciterrae</name>
    <dbReference type="NCBI Taxonomy" id="363849"/>
    <lineage>
        <taxon>Bacteria</taxon>
        <taxon>Pseudomonadati</taxon>
        <taxon>Bacteroidota</taxon>
        <taxon>Sphingobacteriia</taxon>
        <taxon>Sphingobacteriales</taxon>
        <taxon>Sphingobacteriaceae</taxon>
        <taxon>Pedobacter</taxon>
    </lineage>
</organism>
<reference evidence="5 6" key="1">
    <citation type="submission" date="2024-03" db="EMBL/GenBank/DDBJ databases">
        <title>Sequence of Lycoming College Course Isolates.</title>
        <authorList>
            <person name="Plotts O."/>
            <person name="Newman J."/>
        </authorList>
    </citation>
    <scope>NUCLEOTIDE SEQUENCE [LARGE SCALE GENOMIC DNA]</scope>
    <source>
        <strain evidence="5 6">CJB-3</strain>
    </source>
</reference>
<dbReference type="InterPro" id="IPR011040">
    <property type="entry name" value="Sialidase"/>
</dbReference>
<evidence type="ECO:0000313" key="6">
    <source>
        <dbReference type="Proteomes" id="UP001378956"/>
    </source>
</evidence>
<gene>
    <name evidence="5" type="ORF">WAE58_05790</name>
</gene>
<dbReference type="Proteomes" id="UP001378956">
    <property type="component" value="Unassembled WGS sequence"/>
</dbReference>
<evidence type="ECO:0000256" key="3">
    <source>
        <dbReference type="ARBA" id="ARBA00012733"/>
    </source>
</evidence>
<sequence length="420" mass="45964">MNHFKKNDSKYLVIVSCCLLLIVSLAIGCSKNSISASTIEKPTASGTAKVAAAVLAAPVNTRVVVFNGGNESIYHSFRIPSIIKTKNGTLVAFAEGRRWSPSDYGDINVVYKRSVNNGTSWSTLGEVVGSGAGTWGNPTAVYDPTQGVNGRIWLFLEWNDEFKAQWSDFQAWGDRKIHTSYSDDDGVTWSVPLDRTSSLTPPSYKWDCVGPGIGIRTAYDHPGRLIVPAYGRNIYSDDHGATWQYELTAGGTDESTIVELMNGSLMRNDRPGTTEWNLSKTRRKSVGSIAGGFPAFSTVTALPDPKCEGSMLRYNTDDPNRIIFLNPNGTGQRCNMTVRISYDDGVTWPRSRALYSTANCDYTNSTVAYGGYSSMVKTADYCIGALVEYNENVHDSASSNKSIEFNKFNLAWILNGSTEP</sequence>
<dbReference type="EC" id="3.2.1.18" evidence="3"/>
<accession>A0ABU8NL26</accession>
<dbReference type="PANTHER" id="PTHR10628">
    <property type="entry name" value="SIALIDASE"/>
    <property type="match status" value="1"/>
</dbReference>
<dbReference type="SUPFAM" id="SSF50939">
    <property type="entry name" value="Sialidases"/>
    <property type="match status" value="1"/>
</dbReference>
<evidence type="ECO:0000259" key="4">
    <source>
        <dbReference type="Pfam" id="PF13088"/>
    </source>
</evidence>
<dbReference type="RefSeq" id="WP_337715732.1">
    <property type="nucleotide sequence ID" value="NZ_JBBEUB010000001.1"/>
</dbReference>
<comment type="catalytic activity">
    <reaction evidence="1">
        <text>Hydrolysis of alpha-(2-&gt;3)-, alpha-(2-&gt;6)-, alpha-(2-&gt;8)- glycosidic linkages of terminal sialic acid residues in oligosaccharides, glycoproteins, glycolipids, colominic acid and synthetic substrates.</text>
        <dbReference type="EC" id="3.2.1.18"/>
    </reaction>
</comment>
<dbReference type="EMBL" id="JBBEUB010000001">
    <property type="protein sequence ID" value="MEJ2901923.1"/>
    <property type="molecule type" value="Genomic_DNA"/>
</dbReference>
<evidence type="ECO:0000256" key="1">
    <source>
        <dbReference type="ARBA" id="ARBA00000427"/>
    </source>
</evidence>
<comment type="caution">
    <text evidence="5">The sequence shown here is derived from an EMBL/GenBank/DDBJ whole genome shotgun (WGS) entry which is preliminary data.</text>
</comment>
<dbReference type="Pfam" id="PF13088">
    <property type="entry name" value="BNR_2"/>
    <property type="match status" value="1"/>
</dbReference>
<evidence type="ECO:0000313" key="5">
    <source>
        <dbReference type="EMBL" id="MEJ2901923.1"/>
    </source>
</evidence>
<evidence type="ECO:0000256" key="2">
    <source>
        <dbReference type="ARBA" id="ARBA00009348"/>
    </source>
</evidence>
<dbReference type="InterPro" id="IPR036278">
    <property type="entry name" value="Sialidase_sf"/>
</dbReference>
<keyword evidence="5" id="KW-0326">Glycosidase</keyword>
<feature type="domain" description="Sialidase" evidence="4">
    <location>
        <begin position="88"/>
        <end position="372"/>
    </location>
</feature>
<dbReference type="InterPro" id="IPR026856">
    <property type="entry name" value="Sialidase_fam"/>
</dbReference>
<proteinExistence type="inferred from homology"/>
<keyword evidence="6" id="KW-1185">Reference proteome</keyword>
<keyword evidence="5" id="KW-0378">Hydrolase</keyword>
<dbReference type="PROSITE" id="PS51257">
    <property type="entry name" value="PROKAR_LIPOPROTEIN"/>
    <property type="match status" value="1"/>
</dbReference>
<comment type="similarity">
    <text evidence="2">Belongs to the glycosyl hydrolase 33 family.</text>
</comment>
<name>A0ABU8NL26_9SPHI</name>
<dbReference type="CDD" id="cd15482">
    <property type="entry name" value="Sialidase_non-viral"/>
    <property type="match status" value="1"/>
</dbReference>